<sequence length="198" mass="22161">MVEIPLVMIFVDMAENALSKIADNPEYREELLTATQSIDDWVQEKLGKTSKRTLQESIQLAMDTSIVRDKETICAIIAVVSTLYATSSSLRGAVVGGTLLARFGEGVFPHINKQEIRFAKPVNEKLYSYFFKHNNASYKTALKDFDFKKHADFSNIGVGQSSWGAISLFNARGVMEILLNYGPTILKAIKRFLIFNPT</sequence>
<dbReference type="RefSeq" id="WP_270803033.1">
    <property type="nucleotide sequence ID" value="NZ_CP095328.1"/>
</dbReference>
<dbReference type="EMBL" id="CP095328">
    <property type="protein sequence ID" value="XAG39886.1"/>
    <property type="molecule type" value="Genomic_DNA"/>
</dbReference>
<accession>A0AAU6T490</accession>
<name>A0AAU6T490_9GAMM</name>
<dbReference type="AlphaFoldDB" id="A0AAU6T490"/>
<protein>
    <submittedName>
        <fullName evidence="1">Uncharacterized protein</fullName>
    </submittedName>
</protein>
<proteinExistence type="predicted"/>
<gene>
    <name evidence="1" type="ORF">MRK42_12780</name>
</gene>
<reference evidence="1" key="1">
    <citation type="submission" date="2022-03" db="EMBL/GenBank/DDBJ databases">
        <title>Sea Food Isolates.</title>
        <authorList>
            <person name="Li C."/>
        </authorList>
    </citation>
    <scope>NUCLEOTIDE SEQUENCE</scope>
    <source>
        <strain evidence="1">19NY04SH05-1</strain>
    </source>
</reference>
<evidence type="ECO:0000313" key="1">
    <source>
        <dbReference type="EMBL" id="XAG39886.1"/>
    </source>
</evidence>
<organism evidence="1">
    <name type="scientific">Aeromonas sp. 19NY04SH05-1</name>
    <dbReference type="NCBI Taxonomy" id="2920537"/>
    <lineage>
        <taxon>Bacteria</taxon>
        <taxon>Pseudomonadati</taxon>
        <taxon>Pseudomonadota</taxon>
        <taxon>Gammaproteobacteria</taxon>
        <taxon>Aeromonadales</taxon>
        <taxon>Aeromonadaceae</taxon>
        <taxon>Aeromonas</taxon>
    </lineage>
</organism>